<evidence type="ECO:0000313" key="2">
    <source>
        <dbReference type="EMBL" id="RLM85188.1"/>
    </source>
</evidence>
<dbReference type="InterPro" id="IPR045009">
    <property type="entry name" value="CASPL-5"/>
</dbReference>
<name>A0A3L6QNW8_PANMI</name>
<proteinExistence type="predicted"/>
<sequence>MKDIMGSPGTLGGLALRVSQFVCAAGSLAAMLSAYGFSNYSAFCWTGVLDYCTLHNDRPAP</sequence>
<dbReference type="PANTHER" id="PTHR32021:SF51">
    <property type="entry name" value="CASP-LIKE PROTEIN 5B3"/>
    <property type="match status" value="1"/>
</dbReference>
<dbReference type="GO" id="GO:0016020">
    <property type="term" value="C:membrane"/>
    <property type="evidence" value="ECO:0007669"/>
    <property type="project" value="TreeGrafter"/>
</dbReference>
<organism evidence="2 3">
    <name type="scientific">Panicum miliaceum</name>
    <name type="common">Proso millet</name>
    <name type="synonym">Broomcorn millet</name>
    <dbReference type="NCBI Taxonomy" id="4540"/>
    <lineage>
        <taxon>Eukaryota</taxon>
        <taxon>Viridiplantae</taxon>
        <taxon>Streptophyta</taxon>
        <taxon>Embryophyta</taxon>
        <taxon>Tracheophyta</taxon>
        <taxon>Spermatophyta</taxon>
        <taxon>Magnoliopsida</taxon>
        <taxon>Liliopsida</taxon>
        <taxon>Poales</taxon>
        <taxon>Poaceae</taxon>
        <taxon>PACMAD clade</taxon>
        <taxon>Panicoideae</taxon>
        <taxon>Panicodae</taxon>
        <taxon>Paniceae</taxon>
        <taxon>Panicinae</taxon>
        <taxon>Panicum</taxon>
        <taxon>Panicum sect. Panicum</taxon>
    </lineage>
</organism>
<evidence type="ECO:0000313" key="3">
    <source>
        <dbReference type="Proteomes" id="UP000275267"/>
    </source>
</evidence>
<protein>
    <submittedName>
        <fullName evidence="2">CASP-like protein 5B3</fullName>
    </submittedName>
</protein>
<dbReference type="Proteomes" id="UP000275267">
    <property type="component" value="Unassembled WGS sequence"/>
</dbReference>
<dbReference type="STRING" id="4540.A0A3L6QNW8"/>
<comment type="subunit">
    <text evidence="1">Homodimer and heterodimers.</text>
</comment>
<accession>A0A3L6QNW8</accession>
<comment type="caution">
    <text evidence="2">The sequence shown here is derived from an EMBL/GenBank/DDBJ whole genome shotgun (WGS) entry which is preliminary data.</text>
</comment>
<dbReference type="PANTHER" id="PTHR32021">
    <property type="entry name" value="CASP-LIKE PROTEIN 5B3"/>
    <property type="match status" value="1"/>
</dbReference>
<dbReference type="EMBL" id="PQIB02000011">
    <property type="protein sequence ID" value="RLM85188.1"/>
    <property type="molecule type" value="Genomic_DNA"/>
</dbReference>
<gene>
    <name evidence="2" type="ORF">C2845_PM04G11510</name>
</gene>
<dbReference type="OrthoDB" id="754299at2759"/>
<evidence type="ECO:0000256" key="1">
    <source>
        <dbReference type="ARBA" id="ARBA00011489"/>
    </source>
</evidence>
<dbReference type="AlphaFoldDB" id="A0A3L6QNW8"/>
<keyword evidence="3" id="KW-1185">Reference proteome</keyword>
<reference evidence="3" key="1">
    <citation type="journal article" date="2019" name="Nat. Commun.">
        <title>The genome of broomcorn millet.</title>
        <authorList>
            <person name="Zou C."/>
            <person name="Miki D."/>
            <person name="Li D."/>
            <person name="Tang Q."/>
            <person name="Xiao L."/>
            <person name="Rajput S."/>
            <person name="Deng P."/>
            <person name="Jia W."/>
            <person name="Huang R."/>
            <person name="Zhang M."/>
            <person name="Sun Y."/>
            <person name="Hu J."/>
            <person name="Fu X."/>
            <person name="Schnable P.S."/>
            <person name="Li F."/>
            <person name="Zhang H."/>
            <person name="Feng B."/>
            <person name="Zhu X."/>
            <person name="Liu R."/>
            <person name="Schnable J.C."/>
            <person name="Zhu J.-K."/>
            <person name="Zhang H."/>
        </authorList>
    </citation>
    <scope>NUCLEOTIDE SEQUENCE [LARGE SCALE GENOMIC DNA]</scope>
</reference>